<evidence type="ECO:0000313" key="4">
    <source>
        <dbReference type="Proteomes" id="UP001064896"/>
    </source>
</evidence>
<dbReference type="Pfam" id="PF13202">
    <property type="entry name" value="EF-hand_5"/>
    <property type="match status" value="2"/>
</dbReference>
<accession>A0ABM7LFQ6</accession>
<evidence type="ECO:0000259" key="2">
    <source>
        <dbReference type="PROSITE" id="PS50222"/>
    </source>
</evidence>
<dbReference type="SUPFAM" id="SSF47473">
    <property type="entry name" value="EF-hand"/>
    <property type="match status" value="1"/>
</dbReference>
<feature type="signal peptide" evidence="1">
    <location>
        <begin position="1"/>
        <end position="21"/>
    </location>
</feature>
<dbReference type="Proteomes" id="UP001064896">
    <property type="component" value="Chromosome"/>
</dbReference>
<keyword evidence="4" id="KW-1185">Reference proteome</keyword>
<keyword evidence="1" id="KW-0732">Signal</keyword>
<evidence type="ECO:0000256" key="1">
    <source>
        <dbReference type="SAM" id="SignalP"/>
    </source>
</evidence>
<dbReference type="PROSITE" id="PS50222">
    <property type="entry name" value="EF_HAND_2"/>
    <property type="match status" value="1"/>
</dbReference>
<dbReference type="RefSeq" id="WP_265168368.1">
    <property type="nucleotide sequence ID" value="NZ_AP023081.1"/>
</dbReference>
<dbReference type="InterPro" id="IPR002048">
    <property type="entry name" value="EF_hand_dom"/>
</dbReference>
<sequence length="98" mass="10846">MNPIPSLCLALLLGASLSAQAAGDGSRREMLQERMQERIKAMDGNGDGAISHEEYMAHAEQQFQRLDANHDGRITQDEIGKLRQQAQQAQQRQGGQFP</sequence>
<gene>
    <name evidence="3" type="ORF">PSm6_46510</name>
</gene>
<dbReference type="InterPro" id="IPR011992">
    <property type="entry name" value="EF-hand-dom_pair"/>
</dbReference>
<dbReference type="InterPro" id="IPR018247">
    <property type="entry name" value="EF_Hand_1_Ca_BS"/>
</dbReference>
<organism evidence="3 4">
    <name type="scientific">Pseudomonas solani</name>
    <dbReference type="NCBI Taxonomy" id="2731552"/>
    <lineage>
        <taxon>Bacteria</taxon>
        <taxon>Pseudomonadati</taxon>
        <taxon>Pseudomonadota</taxon>
        <taxon>Gammaproteobacteria</taxon>
        <taxon>Pseudomonadales</taxon>
        <taxon>Pseudomonadaceae</taxon>
        <taxon>Pseudomonas</taxon>
    </lineage>
</organism>
<proteinExistence type="predicted"/>
<name>A0ABM7LFQ6_9PSED</name>
<reference evidence="3" key="1">
    <citation type="submission" date="2020-05" db="EMBL/GenBank/DDBJ databases">
        <title>Complete genome sequence of Pseudomonas sp. Sm006.</title>
        <authorList>
            <person name="Takeuchi K."/>
            <person name="Someya N."/>
        </authorList>
    </citation>
    <scope>NUCLEOTIDE SEQUENCE</scope>
    <source>
        <strain evidence="3">Sm006</strain>
    </source>
</reference>
<dbReference type="PROSITE" id="PS00018">
    <property type="entry name" value="EF_HAND_1"/>
    <property type="match status" value="1"/>
</dbReference>
<dbReference type="Gene3D" id="1.10.238.10">
    <property type="entry name" value="EF-hand"/>
    <property type="match status" value="2"/>
</dbReference>
<evidence type="ECO:0000313" key="3">
    <source>
        <dbReference type="EMBL" id="BCD88244.1"/>
    </source>
</evidence>
<dbReference type="EMBL" id="AP023081">
    <property type="protein sequence ID" value="BCD88244.1"/>
    <property type="molecule type" value="Genomic_DNA"/>
</dbReference>
<feature type="chain" id="PRO_5045551135" description="EF-hand domain-containing protein" evidence="1">
    <location>
        <begin position="22"/>
        <end position="98"/>
    </location>
</feature>
<feature type="domain" description="EF-hand" evidence="2">
    <location>
        <begin position="54"/>
        <end position="89"/>
    </location>
</feature>
<protein>
    <recommendedName>
        <fullName evidence="2">EF-hand domain-containing protein</fullName>
    </recommendedName>
</protein>